<evidence type="ECO:0000259" key="3">
    <source>
        <dbReference type="PROSITE" id="PS50994"/>
    </source>
</evidence>
<keyword evidence="2" id="KW-0812">Transmembrane</keyword>
<comment type="caution">
    <text evidence="4">The sequence shown here is derived from an EMBL/GenBank/DDBJ whole genome shotgun (WGS) entry which is preliminary data.</text>
</comment>
<dbReference type="InterPro" id="IPR001584">
    <property type="entry name" value="Integrase_cat-core"/>
</dbReference>
<name>A0ABN9XAS4_9DINO</name>
<evidence type="ECO:0000256" key="2">
    <source>
        <dbReference type="SAM" id="Phobius"/>
    </source>
</evidence>
<dbReference type="InterPro" id="IPR012337">
    <property type="entry name" value="RNaseH-like_sf"/>
</dbReference>
<reference evidence="4" key="1">
    <citation type="submission" date="2023-10" db="EMBL/GenBank/DDBJ databases">
        <authorList>
            <person name="Chen Y."/>
            <person name="Shah S."/>
            <person name="Dougan E. K."/>
            <person name="Thang M."/>
            <person name="Chan C."/>
        </authorList>
    </citation>
    <scope>NUCLEOTIDE SEQUENCE [LARGE SCALE GENOMIC DNA]</scope>
</reference>
<evidence type="ECO:0000313" key="5">
    <source>
        <dbReference type="Proteomes" id="UP001189429"/>
    </source>
</evidence>
<protein>
    <recommendedName>
        <fullName evidence="3">Integrase catalytic domain-containing protein</fullName>
    </recommendedName>
</protein>
<feature type="transmembrane region" description="Helical" evidence="2">
    <location>
        <begin position="51"/>
        <end position="69"/>
    </location>
</feature>
<feature type="compositionally biased region" description="Pro residues" evidence="1">
    <location>
        <begin position="1064"/>
        <end position="1078"/>
    </location>
</feature>
<feature type="compositionally biased region" description="Basic and acidic residues" evidence="1">
    <location>
        <begin position="1130"/>
        <end position="1148"/>
    </location>
</feature>
<proteinExistence type="predicted"/>
<dbReference type="EMBL" id="CAUYUJ010020216">
    <property type="protein sequence ID" value="CAK0896632.1"/>
    <property type="molecule type" value="Genomic_DNA"/>
</dbReference>
<keyword evidence="2" id="KW-1133">Transmembrane helix</keyword>
<feature type="region of interest" description="Disordered" evidence="1">
    <location>
        <begin position="559"/>
        <end position="602"/>
    </location>
</feature>
<dbReference type="PROSITE" id="PS50994">
    <property type="entry name" value="INTEGRASE"/>
    <property type="match status" value="1"/>
</dbReference>
<feature type="region of interest" description="Disordered" evidence="1">
    <location>
        <begin position="1043"/>
        <end position="1090"/>
    </location>
</feature>
<feature type="non-terminal residue" evidence="4">
    <location>
        <position position="1617"/>
    </location>
</feature>
<evidence type="ECO:0000313" key="4">
    <source>
        <dbReference type="EMBL" id="CAK0896632.1"/>
    </source>
</evidence>
<dbReference type="Proteomes" id="UP001189429">
    <property type="component" value="Unassembled WGS sequence"/>
</dbReference>
<keyword evidence="5" id="KW-1185">Reference proteome</keyword>
<dbReference type="SUPFAM" id="SSF53098">
    <property type="entry name" value="Ribonuclease H-like"/>
    <property type="match status" value="1"/>
</dbReference>
<keyword evidence="2" id="KW-0472">Membrane</keyword>
<dbReference type="InterPro" id="IPR036397">
    <property type="entry name" value="RNaseH_sf"/>
</dbReference>
<organism evidence="4 5">
    <name type="scientific">Prorocentrum cordatum</name>
    <dbReference type="NCBI Taxonomy" id="2364126"/>
    <lineage>
        <taxon>Eukaryota</taxon>
        <taxon>Sar</taxon>
        <taxon>Alveolata</taxon>
        <taxon>Dinophyceae</taxon>
        <taxon>Prorocentrales</taxon>
        <taxon>Prorocentraceae</taxon>
        <taxon>Prorocentrum</taxon>
    </lineage>
</organism>
<accession>A0ABN9XAS4</accession>
<gene>
    <name evidence="4" type="ORF">PCOR1329_LOCUS75044</name>
</gene>
<dbReference type="Gene3D" id="3.30.420.10">
    <property type="entry name" value="Ribonuclease H-like superfamily/Ribonuclease H"/>
    <property type="match status" value="1"/>
</dbReference>
<sequence>STKMDARRRQRCVHFDIADDGLTEYEAPEGAVEIDRSERMRPQIRERWNRLLMRLWAVIYAALIAGQAFRASLMTGPGFRNAFLMAPPLLAAFVRGCAEGLKAHEAYLDMKAPKRREPCDHQDSTTGVSTIKEYCAGRHGWCARCQQTACQMSSAERIIFETLSPSTVLHGAPLQGALKRRIGDLNRAISALEVDAKDRDVVDSTARQVNAEAPRHVRILEGFAGRGNIAMRAHLFGLAALQPVDLIYGFDLGAVAGRRRWDHAIKTFKPLVVIMGKDRPLLKLVVWTALEQQKNGRYFLLENADRSQAWEQPELDPLWKDHHAVWGRGGSCPYNLRALNGELMRKTRTWVSNHPTLLESVTRRCDRSHRHAEVQGRDTSRSQVFTEELADSILTVVQQMVAVRSPASLAWTSSYDQCRCEWHPQDSTPADHRDQLYSAWFVDVDRDADEWQVVLTQTMLMMEDRARDTWELPPGHEIYQRIQDLVPWELVRVQAARVPKARRHAVDIVYRHRGMAAIARAGDIIVETEALKDVQYPKLRFSEPTALAIFFFGSAPESASADGELPSEEPQSGPAAAQVHPESAAEPPVEEPGARPPAPPVQAADPDLYSIAGCRIKFPNLSDDKCPREFKAMVARLQCHHGHAGREDLRRFCAWQGATPSVYLAIDCLKCEACERTHPPARLKPISATIWYLGQFGEHLQADFFTIVDVTNTPHHMLGIICLNTHLHRVKRVVDRFPETAVSAFLEAWALPFGMPMAIAVDMDGSFMGYFTGRLESYGVNVSYCPPDAHWQIGTVERHNASWRWIWNRTCDACAVKTAEEVDMATIAVSEAKNNAVRRAGRSANRCALGRTPRIPGELLSDDHGLAAAANATNSQRVMNSDFYRMEANIHTAHFNYEQRVRKSLLRKTSHLRYDLDKLVAGQQVGCWRRGAKKRPSGKSSRPGFVIGTFLQWDSGQQGHGLGRNAWVRVGQTIKLFSREQLRPAIGFEQWVPDAKGIEVLKSSYDLMKDDLWEGERDAGPAPDDLAQEADIFVDDGRDLLPGREGLLLPQPADADLPGAQPVPVEPPPAAAAPPQPEAIPSGPTPVETEVPRTIPMDAEVTQAADSVAAEPDTIETDLEVSPPRSPRSRAAEHEVPPEAAPPDEKRPRVSTLCAQAWLASFWATEVGGGADGSDEIPAVFANVSRCADYADEIEVIYETQDDEPADQNQPTMTRAERKACDREIPWREIMNLDGSTIQSFLQATRKEYSNWVKWVPMVALPDDVAKDMLNSPEIRKGCIRARCCYRDKNCGQGELAAKCRGVAVGCSDPRLEALERRSPTTQRTSFFAACQILASMKIYDPEGNWTACVGDLENSFFHGSRERGGKVYLDPPRDPLVIATGSWPDTLCEVAGNIYGFADAPLVLCRHIRRQMCDLGFVRHSLDVMCFLKFDKGRLLAIVSWCVDDMFAVYAKSRFDFSQLEKVFVLGKLVYTPEELVWCGREINQYHDGRVVITQKEYIKGLEVRRIPSSRIREGGSLTPAERTEMRSCIGSGQWFSGICRPDVSSYASLLQSEDPQISDLKEMYTTIEHLKNTPEVGITMMPLQLFNDSGDIDVITVAYGDSSWANAQQMKSQTG</sequence>
<feature type="non-terminal residue" evidence="4">
    <location>
        <position position="1"/>
    </location>
</feature>
<feature type="region of interest" description="Disordered" evidence="1">
    <location>
        <begin position="1104"/>
        <end position="1149"/>
    </location>
</feature>
<feature type="compositionally biased region" description="Low complexity" evidence="1">
    <location>
        <begin position="1046"/>
        <end position="1063"/>
    </location>
</feature>
<evidence type="ECO:0000256" key="1">
    <source>
        <dbReference type="SAM" id="MobiDB-lite"/>
    </source>
</evidence>
<feature type="domain" description="Integrase catalytic" evidence="3">
    <location>
        <begin position="681"/>
        <end position="864"/>
    </location>
</feature>